<keyword evidence="8" id="KW-0804">Transcription</keyword>
<accession>A0A4U5Q755</accession>
<keyword evidence="9" id="KW-0539">Nucleus</keyword>
<evidence type="ECO:0000256" key="5">
    <source>
        <dbReference type="ARBA" id="ARBA00022490"/>
    </source>
</evidence>
<sequence length="142" mass="16048">MRLCFGLLANLSTEGIGHQWIRPRPPRLPIQDGEVRTFLGQMFDCLMEFAIFPYTFQTYFQLVWLNPDSNHELVWDHGMCADTSKGAAVRDLIAKALKGPLAPAQQEQVLVELTNDPKLVYHCGLAPRKLPELVENNPLICS</sequence>
<dbReference type="PANTHER" id="PTHR15975:SF0">
    <property type="entry name" value="CCR4-NOT TRANSCRIPTION COMPLEX SUBUNIT 11"/>
    <property type="match status" value="1"/>
</dbReference>
<dbReference type="EMBL" id="RCHU01000421">
    <property type="protein sequence ID" value="TKS05659.1"/>
    <property type="molecule type" value="Genomic_DNA"/>
</dbReference>
<comment type="subcellular location">
    <subcellularLocation>
        <location evidence="2">Cytoplasm</location>
    </subcellularLocation>
    <subcellularLocation>
        <location evidence="1">Nucleus</location>
    </subcellularLocation>
</comment>
<comment type="caution">
    <text evidence="10">The sequence shown here is derived from an EMBL/GenBank/DDBJ whole genome shotgun (WGS) entry which is preliminary data.</text>
</comment>
<evidence type="ECO:0000256" key="3">
    <source>
        <dbReference type="ARBA" id="ARBA00008030"/>
    </source>
</evidence>
<evidence type="ECO:0000256" key="6">
    <source>
        <dbReference type="ARBA" id="ARBA00023015"/>
    </source>
</evidence>
<proteinExistence type="inferred from homology"/>
<gene>
    <name evidence="10" type="ORF">D5086_0000130970</name>
</gene>
<evidence type="ECO:0000256" key="4">
    <source>
        <dbReference type="ARBA" id="ARBA00014872"/>
    </source>
</evidence>
<dbReference type="PANTHER" id="PTHR15975">
    <property type="entry name" value="CCR4-NOT TRANSCRIPTION COMPLEX SUBUNIT 11"/>
    <property type="match status" value="1"/>
</dbReference>
<dbReference type="GO" id="GO:0005737">
    <property type="term" value="C:cytoplasm"/>
    <property type="evidence" value="ECO:0007669"/>
    <property type="project" value="UniProtKB-SubCell"/>
</dbReference>
<keyword evidence="6" id="KW-0805">Transcription regulation</keyword>
<evidence type="ECO:0000256" key="2">
    <source>
        <dbReference type="ARBA" id="ARBA00004496"/>
    </source>
</evidence>
<dbReference type="AlphaFoldDB" id="A0A4U5Q755"/>
<keyword evidence="5" id="KW-0963">Cytoplasm</keyword>
<dbReference type="GO" id="GO:0030014">
    <property type="term" value="C:CCR4-NOT complex"/>
    <property type="evidence" value="ECO:0007669"/>
    <property type="project" value="InterPro"/>
</dbReference>
<reference evidence="10" key="1">
    <citation type="submission" date="2018-10" db="EMBL/GenBank/DDBJ databases">
        <title>Population genomic analysis revealed the cold adaptation of white poplar.</title>
        <authorList>
            <person name="Liu Y.-J."/>
        </authorList>
    </citation>
    <scope>NUCLEOTIDE SEQUENCE [LARGE SCALE GENOMIC DNA]</scope>
    <source>
        <strain evidence="10">PAL-ZL1</strain>
    </source>
</reference>
<evidence type="ECO:0000256" key="8">
    <source>
        <dbReference type="ARBA" id="ARBA00023163"/>
    </source>
</evidence>
<evidence type="ECO:0000256" key="1">
    <source>
        <dbReference type="ARBA" id="ARBA00004123"/>
    </source>
</evidence>
<comment type="similarity">
    <text evidence="3">Belongs to the CNOT11 family.</text>
</comment>
<keyword evidence="7" id="KW-0943">RNA-mediated gene silencing</keyword>
<protein>
    <recommendedName>
        <fullName evidence="4">CCR4-NOT transcription complex subunit 11</fullName>
    </recommendedName>
</protein>
<evidence type="ECO:0000256" key="7">
    <source>
        <dbReference type="ARBA" id="ARBA00023158"/>
    </source>
</evidence>
<evidence type="ECO:0000313" key="10">
    <source>
        <dbReference type="EMBL" id="TKS05659.1"/>
    </source>
</evidence>
<dbReference type="InterPro" id="IPR019312">
    <property type="entry name" value="CNOT11"/>
</dbReference>
<name>A0A4U5Q755_POPAL</name>
<evidence type="ECO:0000256" key="9">
    <source>
        <dbReference type="ARBA" id="ARBA00023242"/>
    </source>
</evidence>
<organism evidence="10">
    <name type="scientific">Populus alba</name>
    <name type="common">White poplar</name>
    <dbReference type="NCBI Taxonomy" id="43335"/>
    <lineage>
        <taxon>Eukaryota</taxon>
        <taxon>Viridiplantae</taxon>
        <taxon>Streptophyta</taxon>
        <taxon>Embryophyta</taxon>
        <taxon>Tracheophyta</taxon>
        <taxon>Spermatophyta</taxon>
        <taxon>Magnoliopsida</taxon>
        <taxon>eudicotyledons</taxon>
        <taxon>Gunneridae</taxon>
        <taxon>Pentapetalae</taxon>
        <taxon>rosids</taxon>
        <taxon>fabids</taxon>
        <taxon>Malpighiales</taxon>
        <taxon>Salicaceae</taxon>
        <taxon>Saliceae</taxon>
        <taxon>Populus</taxon>
    </lineage>
</organism>
<dbReference type="STRING" id="43335.A0A4U5Q755"/>
<dbReference type="GO" id="GO:0031047">
    <property type="term" value="P:regulatory ncRNA-mediated gene silencing"/>
    <property type="evidence" value="ECO:0007669"/>
    <property type="project" value="UniProtKB-KW"/>
</dbReference>
<dbReference type="GO" id="GO:0005634">
    <property type="term" value="C:nucleus"/>
    <property type="evidence" value="ECO:0007669"/>
    <property type="project" value="UniProtKB-SubCell"/>
</dbReference>